<reference evidence="4" key="1">
    <citation type="submission" date="2016-10" db="EMBL/GenBank/DDBJ databases">
        <authorList>
            <person name="Varghese N."/>
            <person name="Submissions S."/>
        </authorList>
    </citation>
    <scope>NUCLEOTIDE SEQUENCE [LARGE SCALE GENOMIC DNA]</scope>
    <source>
        <strain evidence="4">CGMCC 4.5579</strain>
    </source>
</reference>
<name>A0A1I5R3I0_9PSEU</name>
<feature type="transmembrane region" description="Helical" evidence="2">
    <location>
        <begin position="95"/>
        <end position="116"/>
    </location>
</feature>
<dbReference type="Pfam" id="PF05552">
    <property type="entry name" value="MS_channel_1st_1"/>
    <property type="match status" value="2"/>
</dbReference>
<feature type="transmembrane region" description="Helical" evidence="2">
    <location>
        <begin position="164"/>
        <end position="186"/>
    </location>
</feature>
<gene>
    <name evidence="3" type="ORF">SAMN05421810_102865</name>
</gene>
<dbReference type="InterPro" id="IPR008910">
    <property type="entry name" value="MSC_TM_helix"/>
</dbReference>
<dbReference type="Gene3D" id="1.10.287.1260">
    <property type="match status" value="1"/>
</dbReference>
<organism evidence="3 4">
    <name type="scientific">Amycolatopsis arida</name>
    <dbReference type="NCBI Taxonomy" id="587909"/>
    <lineage>
        <taxon>Bacteria</taxon>
        <taxon>Bacillati</taxon>
        <taxon>Actinomycetota</taxon>
        <taxon>Actinomycetes</taxon>
        <taxon>Pseudonocardiales</taxon>
        <taxon>Pseudonocardiaceae</taxon>
        <taxon>Amycolatopsis</taxon>
    </lineage>
</organism>
<feature type="compositionally biased region" description="Polar residues" evidence="1">
    <location>
        <begin position="263"/>
        <end position="276"/>
    </location>
</feature>
<evidence type="ECO:0000256" key="2">
    <source>
        <dbReference type="SAM" id="Phobius"/>
    </source>
</evidence>
<keyword evidence="4" id="KW-1185">Reference proteome</keyword>
<protein>
    <submittedName>
        <fullName evidence="3">Conserved TM helix</fullName>
    </submittedName>
</protein>
<keyword evidence="2" id="KW-1133">Transmembrane helix</keyword>
<feature type="transmembrane region" description="Helical" evidence="2">
    <location>
        <begin position="198"/>
        <end position="220"/>
    </location>
</feature>
<feature type="transmembrane region" description="Helical" evidence="2">
    <location>
        <begin position="128"/>
        <end position="152"/>
    </location>
</feature>
<evidence type="ECO:0000313" key="4">
    <source>
        <dbReference type="Proteomes" id="UP000198727"/>
    </source>
</evidence>
<feature type="compositionally biased region" description="Basic and acidic residues" evidence="1">
    <location>
        <begin position="251"/>
        <end position="262"/>
    </location>
</feature>
<dbReference type="EMBL" id="FOWW01000002">
    <property type="protein sequence ID" value="SFP53059.1"/>
    <property type="molecule type" value="Genomic_DNA"/>
</dbReference>
<evidence type="ECO:0000256" key="1">
    <source>
        <dbReference type="SAM" id="MobiDB-lite"/>
    </source>
</evidence>
<feature type="transmembrane region" description="Helical" evidence="2">
    <location>
        <begin position="42"/>
        <end position="60"/>
    </location>
</feature>
<keyword evidence="2" id="KW-0812">Transmembrane</keyword>
<sequence length="306" mass="32439">MKRACSWQGREKGVASIQLAQIDFGQGLTNAWNTIATFVPKFVAFLVILVIGWIVAKVLAKVVNKVLEKVRFDRAVERGGIKKMLSKSKYDASDIIAKLVYYAILLITLQIAFGIWGPNPVSALLTAIVAWLPRAAVAIIIVVVAGAIASAVRDMVSGALGGLSYGRVVATIAAVFIWGLGIIAALNQIGVATTVTTPVLITVLATVGGVLVVGVGGGLVRPMQQRWERWLGRAEQEMPEVKAQAEAYQRGQEDAGRSEQPTERMQQQPSYASSTGMPEGQRPGTTGAMPPGTEGGPNPPHTGGSR</sequence>
<proteinExistence type="predicted"/>
<dbReference type="STRING" id="587909.SAMN05421810_102865"/>
<accession>A0A1I5R3I0</accession>
<keyword evidence="2" id="KW-0472">Membrane</keyword>
<dbReference type="Proteomes" id="UP000198727">
    <property type="component" value="Unassembled WGS sequence"/>
</dbReference>
<evidence type="ECO:0000313" key="3">
    <source>
        <dbReference type="EMBL" id="SFP53059.1"/>
    </source>
</evidence>
<dbReference type="AlphaFoldDB" id="A0A1I5R3I0"/>
<feature type="region of interest" description="Disordered" evidence="1">
    <location>
        <begin position="241"/>
        <end position="306"/>
    </location>
</feature>